<evidence type="ECO:0000256" key="1">
    <source>
        <dbReference type="SAM" id="MobiDB-lite"/>
    </source>
</evidence>
<feature type="compositionally biased region" description="Basic and acidic residues" evidence="1">
    <location>
        <begin position="184"/>
        <end position="198"/>
    </location>
</feature>
<evidence type="ECO:0000313" key="3">
    <source>
        <dbReference type="Proteomes" id="UP000720189"/>
    </source>
</evidence>
<feature type="compositionally biased region" description="Pro residues" evidence="1">
    <location>
        <begin position="39"/>
        <end position="51"/>
    </location>
</feature>
<feature type="region of interest" description="Disordered" evidence="1">
    <location>
        <begin position="35"/>
        <end position="198"/>
    </location>
</feature>
<feature type="compositionally biased region" description="Polar residues" evidence="1">
    <location>
        <begin position="56"/>
        <end position="67"/>
    </location>
</feature>
<name>A0A9P9HAD2_FUSRE</name>
<protein>
    <submittedName>
        <fullName evidence="2">Uncharacterized protein</fullName>
    </submittedName>
</protein>
<reference evidence="2" key="1">
    <citation type="journal article" date="2021" name="Nat. Commun.">
        <title>Genetic determinants of endophytism in the Arabidopsis root mycobiome.</title>
        <authorList>
            <person name="Mesny F."/>
            <person name="Miyauchi S."/>
            <person name="Thiergart T."/>
            <person name="Pickel B."/>
            <person name="Atanasova L."/>
            <person name="Karlsson M."/>
            <person name="Huettel B."/>
            <person name="Barry K.W."/>
            <person name="Haridas S."/>
            <person name="Chen C."/>
            <person name="Bauer D."/>
            <person name="Andreopoulos W."/>
            <person name="Pangilinan J."/>
            <person name="LaButti K."/>
            <person name="Riley R."/>
            <person name="Lipzen A."/>
            <person name="Clum A."/>
            <person name="Drula E."/>
            <person name="Henrissat B."/>
            <person name="Kohler A."/>
            <person name="Grigoriev I.V."/>
            <person name="Martin F.M."/>
            <person name="Hacquard S."/>
        </authorList>
    </citation>
    <scope>NUCLEOTIDE SEQUENCE</scope>
    <source>
        <strain evidence="2">MPI-CAGE-AT-0023</strain>
    </source>
</reference>
<feature type="compositionally biased region" description="Basic and acidic residues" evidence="1">
    <location>
        <begin position="104"/>
        <end position="115"/>
    </location>
</feature>
<sequence>MANDCPLCDLAGTKAGLKGPQFCAALLTKTVRYYMESGPAPPLPQVNPPRPGHTRGVSQTTVASIASLNPRGQEFQLAASSTRTDSLPKSMEGGSSSCSNTQPSEKRHSSEEMQSPKKRQSVEKPPSPERITSPERNRSSGQRHPPEESQPPENIPSLVTPPTHAMTPAEFLARSAPTWAEVAQGDKRKTSQSSEKDP</sequence>
<comment type="caution">
    <text evidence="2">The sequence shown here is derived from an EMBL/GenBank/DDBJ whole genome shotgun (WGS) entry which is preliminary data.</text>
</comment>
<dbReference type="Proteomes" id="UP000720189">
    <property type="component" value="Unassembled WGS sequence"/>
</dbReference>
<dbReference type="OrthoDB" id="5094232at2759"/>
<accession>A0A9P9HAD2</accession>
<gene>
    <name evidence="2" type="ORF">BKA55DRAFT_538759</name>
</gene>
<organism evidence="2 3">
    <name type="scientific">Fusarium redolens</name>
    <dbReference type="NCBI Taxonomy" id="48865"/>
    <lineage>
        <taxon>Eukaryota</taxon>
        <taxon>Fungi</taxon>
        <taxon>Dikarya</taxon>
        <taxon>Ascomycota</taxon>
        <taxon>Pezizomycotina</taxon>
        <taxon>Sordariomycetes</taxon>
        <taxon>Hypocreomycetidae</taxon>
        <taxon>Hypocreales</taxon>
        <taxon>Nectriaceae</taxon>
        <taxon>Fusarium</taxon>
        <taxon>Fusarium redolens species complex</taxon>
    </lineage>
</organism>
<keyword evidence="3" id="KW-1185">Reference proteome</keyword>
<dbReference type="AlphaFoldDB" id="A0A9P9HAD2"/>
<evidence type="ECO:0000313" key="2">
    <source>
        <dbReference type="EMBL" id="KAH7253908.1"/>
    </source>
</evidence>
<dbReference type="EMBL" id="JAGMUX010000007">
    <property type="protein sequence ID" value="KAH7253908.1"/>
    <property type="molecule type" value="Genomic_DNA"/>
</dbReference>
<feature type="compositionally biased region" description="Polar residues" evidence="1">
    <location>
        <begin position="78"/>
        <end position="103"/>
    </location>
</feature>
<proteinExistence type="predicted"/>
<dbReference type="RefSeq" id="XP_046050155.1">
    <property type="nucleotide sequence ID" value="XM_046190060.1"/>
</dbReference>
<dbReference type="GeneID" id="70220014"/>